<evidence type="ECO:0000256" key="1">
    <source>
        <dbReference type="ARBA" id="ARBA00004651"/>
    </source>
</evidence>
<evidence type="ECO:0000256" key="5">
    <source>
        <dbReference type="ARBA" id="ARBA00023136"/>
    </source>
</evidence>
<feature type="transmembrane region" description="Helical" evidence="6">
    <location>
        <begin position="103"/>
        <end position="136"/>
    </location>
</feature>
<comment type="subcellular location">
    <subcellularLocation>
        <location evidence="1">Cell membrane</location>
        <topology evidence="1">Multi-pass membrane protein</topology>
    </subcellularLocation>
</comment>
<evidence type="ECO:0000256" key="2">
    <source>
        <dbReference type="ARBA" id="ARBA00022475"/>
    </source>
</evidence>
<keyword evidence="4 6" id="KW-1133">Transmembrane helix</keyword>
<keyword evidence="2" id="KW-1003">Cell membrane</keyword>
<keyword evidence="5 6" id="KW-0472">Membrane</keyword>
<dbReference type="Pfam" id="PF00482">
    <property type="entry name" value="T2SSF"/>
    <property type="match status" value="1"/>
</dbReference>
<dbReference type="PANTHER" id="PTHR35007">
    <property type="entry name" value="INTEGRAL MEMBRANE PROTEIN-RELATED"/>
    <property type="match status" value="1"/>
</dbReference>
<dbReference type="PANTHER" id="PTHR35007:SF2">
    <property type="entry name" value="PILUS ASSEMBLE PROTEIN"/>
    <property type="match status" value="1"/>
</dbReference>
<name>A0ABS2SIU7_9MICO</name>
<organism evidence="8 9">
    <name type="scientific">Brevibacterium paucivorans</name>
    <dbReference type="NCBI Taxonomy" id="170994"/>
    <lineage>
        <taxon>Bacteria</taxon>
        <taxon>Bacillati</taxon>
        <taxon>Actinomycetota</taxon>
        <taxon>Actinomycetes</taxon>
        <taxon>Micrococcales</taxon>
        <taxon>Brevibacteriaceae</taxon>
        <taxon>Brevibacterium</taxon>
    </lineage>
</organism>
<evidence type="ECO:0000256" key="6">
    <source>
        <dbReference type="SAM" id="Phobius"/>
    </source>
</evidence>
<evidence type="ECO:0000256" key="3">
    <source>
        <dbReference type="ARBA" id="ARBA00022692"/>
    </source>
</evidence>
<keyword evidence="9" id="KW-1185">Reference proteome</keyword>
<accession>A0ABS2SIU7</accession>
<dbReference type="Proteomes" id="UP000809290">
    <property type="component" value="Unassembled WGS sequence"/>
</dbReference>
<feature type="transmembrane region" description="Helical" evidence="6">
    <location>
        <begin position="267"/>
        <end position="293"/>
    </location>
</feature>
<sequence>MILFAILFAVLATSAVVLLSLGYRSFKTDPLESLSSEDRALIKDESRLRRKNNGLIRRTGQRLAPSLSRLFGGGYRNWVDNQIVLNGRKQFSDFTSFMEYKGAIVLLCGLGGVATLIALRTPGFLIALIIVGLFLPDLMLMQSARKRQEQIDDALPDFLDILAITVSAGLAFRSALAKVTERTEGPLAEEMRTVLHQLDMGETVYDAFTALRSRTTSDSLESFITTLLQAEELGAPLADTLETISLDMRQTTAQKARQSASKASPKIAAVVTMIMVPGTMALILVSMIFVAGLDKIELGDVNF</sequence>
<dbReference type="EMBL" id="JAFBCP010000001">
    <property type="protein sequence ID" value="MBM7816181.1"/>
    <property type="molecule type" value="Genomic_DNA"/>
</dbReference>
<dbReference type="InterPro" id="IPR042094">
    <property type="entry name" value="T2SS_GspF_sf"/>
</dbReference>
<evidence type="ECO:0000259" key="7">
    <source>
        <dbReference type="Pfam" id="PF00482"/>
    </source>
</evidence>
<proteinExistence type="predicted"/>
<dbReference type="RefSeq" id="WP_239530366.1">
    <property type="nucleotide sequence ID" value="NZ_JAFBCP010000001.1"/>
</dbReference>
<evidence type="ECO:0000313" key="8">
    <source>
        <dbReference type="EMBL" id="MBM7816181.1"/>
    </source>
</evidence>
<keyword evidence="3 6" id="KW-0812">Transmembrane</keyword>
<dbReference type="InterPro" id="IPR018076">
    <property type="entry name" value="T2SS_GspF_dom"/>
</dbReference>
<evidence type="ECO:0000256" key="4">
    <source>
        <dbReference type="ARBA" id="ARBA00022989"/>
    </source>
</evidence>
<evidence type="ECO:0000313" key="9">
    <source>
        <dbReference type="Proteomes" id="UP000809290"/>
    </source>
</evidence>
<protein>
    <submittedName>
        <fullName evidence="8">Tight adherence protein C</fullName>
    </submittedName>
</protein>
<gene>
    <name evidence="8" type="ORF">JOE56_000875</name>
</gene>
<comment type="caution">
    <text evidence="8">The sequence shown here is derived from an EMBL/GenBank/DDBJ whole genome shotgun (WGS) entry which is preliminary data.</text>
</comment>
<feature type="domain" description="Type II secretion system protein GspF" evidence="7">
    <location>
        <begin position="158"/>
        <end position="284"/>
    </location>
</feature>
<dbReference type="Gene3D" id="1.20.81.30">
    <property type="entry name" value="Type II secretion system (T2SS), domain F"/>
    <property type="match status" value="1"/>
</dbReference>
<reference evidence="8 9" key="1">
    <citation type="submission" date="2021-01" db="EMBL/GenBank/DDBJ databases">
        <title>Sequencing the genomes of 1000 actinobacteria strains.</title>
        <authorList>
            <person name="Klenk H.-P."/>
        </authorList>
    </citation>
    <scope>NUCLEOTIDE SEQUENCE [LARGE SCALE GENOMIC DNA]</scope>
    <source>
        <strain evidence="8 9">DSM 13657</strain>
    </source>
</reference>